<dbReference type="KEGG" id="ccal:113464790"/>
<accession>A0AAJ7S6W9</accession>
<feature type="non-terminal residue" evidence="2">
    <location>
        <position position="306"/>
    </location>
</feature>
<proteinExistence type="predicted"/>
<evidence type="ECO:0000313" key="2">
    <source>
        <dbReference type="RefSeq" id="XP_026672447.1"/>
    </source>
</evidence>
<keyword evidence="1" id="KW-1185">Reference proteome</keyword>
<dbReference type="Proteomes" id="UP000694925">
    <property type="component" value="Unplaced"/>
</dbReference>
<sequence>MTPPPTKKVIRRKSFCPSWLEDPELSPWLAKCEDNPYKSQCIVCKKTLEGGKADLLRHSRTKLHMRLAQSQVACHAGESSSESVSTTTTSFVDDVKEAEITCVLGIIEHSRSFHSYNHFTKMMCRAGKDSNILSKMTLKRTKISAIIKNVLNKAVVDKVTAILRVNPFSVLVDESTDVSDNRNLCILARYTYKGTIQTYLLDYFRLKDATADYMYKCFQYTMEKYNLPMTNVVGICTDNASVMLGKHNSFVSRLLEQNKNEVVTLPCICHSMHLVACRACEHLPKDIEDFLHMLYSYFSKSDKRQQ</sequence>
<dbReference type="GeneID" id="113464790"/>
<gene>
    <name evidence="2" type="primary">LOC113464790</name>
</gene>
<dbReference type="SUPFAM" id="SSF53098">
    <property type="entry name" value="Ribonuclease H-like"/>
    <property type="match status" value="1"/>
</dbReference>
<reference evidence="2" key="1">
    <citation type="submission" date="2025-08" db="UniProtKB">
        <authorList>
            <consortium name="RefSeq"/>
        </authorList>
    </citation>
    <scope>IDENTIFICATION</scope>
    <source>
        <tissue evidence="2">Whole body</tissue>
    </source>
</reference>
<dbReference type="RefSeq" id="XP_026672447.1">
    <property type="nucleotide sequence ID" value="XM_026816646.1"/>
</dbReference>
<dbReference type="PANTHER" id="PTHR37162">
    <property type="entry name" value="HAT FAMILY DIMERISATION DOMAINCONTAINING PROTEIN-RELATED"/>
    <property type="match status" value="1"/>
</dbReference>
<dbReference type="InterPro" id="IPR012337">
    <property type="entry name" value="RNaseH-like_sf"/>
</dbReference>
<protein>
    <submittedName>
        <fullName evidence="2">Uncharacterized protein LOC113464790</fullName>
    </submittedName>
</protein>
<dbReference type="PANTHER" id="PTHR37162:SF1">
    <property type="entry name" value="BED-TYPE DOMAIN-CONTAINING PROTEIN"/>
    <property type="match status" value="1"/>
</dbReference>
<organism evidence="1 2">
    <name type="scientific">Ceratina calcarata</name>
    <dbReference type="NCBI Taxonomy" id="156304"/>
    <lineage>
        <taxon>Eukaryota</taxon>
        <taxon>Metazoa</taxon>
        <taxon>Ecdysozoa</taxon>
        <taxon>Arthropoda</taxon>
        <taxon>Hexapoda</taxon>
        <taxon>Insecta</taxon>
        <taxon>Pterygota</taxon>
        <taxon>Neoptera</taxon>
        <taxon>Endopterygota</taxon>
        <taxon>Hymenoptera</taxon>
        <taxon>Apocrita</taxon>
        <taxon>Aculeata</taxon>
        <taxon>Apoidea</taxon>
        <taxon>Anthophila</taxon>
        <taxon>Apidae</taxon>
        <taxon>Ceratina</taxon>
        <taxon>Zadontomerus</taxon>
    </lineage>
</organism>
<name>A0AAJ7S6W9_9HYME</name>
<dbReference type="AlphaFoldDB" id="A0AAJ7S6W9"/>
<evidence type="ECO:0000313" key="1">
    <source>
        <dbReference type="Proteomes" id="UP000694925"/>
    </source>
</evidence>